<keyword evidence="3" id="KW-1185">Reference proteome</keyword>
<name>A0A2U0SFY8_9SPHN</name>
<comment type="caution">
    <text evidence="2">The sequence shown here is derived from an EMBL/GenBank/DDBJ whole genome shotgun (WGS) entry which is preliminary data.</text>
</comment>
<feature type="transmembrane region" description="Helical" evidence="1">
    <location>
        <begin position="45"/>
        <end position="67"/>
    </location>
</feature>
<sequence length="70" mass="6664">MRVVSDAAANRGNAVAANAARTPAQQAAAAKAAAVEADAPKGLPIVPALLFLAGCGAGGALVTMLVVGSH</sequence>
<evidence type="ECO:0000313" key="3">
    <source>
        <dbReference type="Proteomes" id="UP000245890"/>
    </source>
</evidence>
<evidence type="ECO:0000256" key="1">
    <source>
        <dbReference type="SAM" id="Phobius"/>
    </source>
</evidence>
<keyword evidence="1" id="KW-0812">Transmembrane</keyword>
<keyword evidence="1" id="KW-1133">Transmembrane helix</keyword>
<reference evidence="2 3" key="1">
    <citation type="submission" date="2018-05" db="EMBL/GenBank/DDBJ databases">
        <title>Description of Sphingomonas pokkalii sp nov, isolated from the rhizosphere of saline tolerant pokkali rice and its draft genome analysis.</title>
        <authorList>
            <person name="Menon R."/>
            <person name="Kumari S."/>
            <person name="Rameshkumar N."/>
        </authorList>
    </citation>
    <scope>NUCLEOTIDE SEQUENCE [LARGE SCALE GENOMIC DNA]</scope>
    <source>
        <strain evidence="2 3">L3B27</strain>
    </source>
</reference>
<accession>A0A2U0SFY8</accession>
<organism evidence="2 3">
    <name type="scientific">Sphingomonas pokkalii</name>
    <dbReference type="NCBI Taxonomy" id="2175090"/>
    <lineage>
        <taxon>Bacteria</taxon>
        <taxon>Pseudomonadati</taxon>
        <taxon>Pseudomonadota</taxon>
        <taxon>Alphaproteobacteria</taxon>
        <taxon>Sphingomonadales</taxon>
        <taxon>Sphingomonadaceae</taxon>
        <taxon>Sphingomonas</taxon>
    </lineage>
</organism>
<keyword evidence="1" id="KW-0472">Membrane</keyword>
<dbReference type="Proteomes" id="UP000245890">
    <property type="component" value="Unassembled WGS sequence"/>
</dbReference>
<dbReference type="AlphaFoldDB" id="A0A2U0SFY8"/>
<evidence type="ECO:0000313" key="2">
    <source>
        <dbReference type="EMBL" id="PVX30267.1"/>
    </source>
</evidence>
<protein>
    <submittedName>
        <fullName evidence="2">Uncharacterized protein</fullName>
    </submittedName>
</protein>
<gene>
    <name evidence="2" type="ORF">DD559_13755</name>
</gene>
<dbReference type="EMBL" id="QENQ01000001">
    <property type="protein sequence ID" value="PVX30267.1"/>
    <property type="molecule type" value="Genomic_DNA"/>
</dbReference>
<proteinExistence type="predicted"/>